<evidence type="ECO:0000313" key="4">
    <source>
        <dbReference type="Proteomes" id="UP000800093"/>
    </source>
</evidence>
<dbReference type="AlphaFoldDB" id="A0A9P4K1V2"/>
<feature type="region of interest" description="Disordered" evidence="1">
    <location>
        <begin position="119"/>
        <end position="171"/>
    </location>
</feature>
<feature type="compositionally biased region" description="Low complexity" evidence="1">
    <location>
        <begin position="137"/>
        <end position="159"/>
    </location>
</feature>
<dbReference type="InterPro" id="IPR025124">
    <property type="entry name" value="Gag1-like_clamp"/>
</dbReference>
<name>A0A9P4K1V2_9PLEO</name>
<evidence type="ECO:0000259" key="2">
    <source>
        <dbReference type="Pfam" id="PF13259"/>
    </source>
</evidence>
<evidence type="ECO:0000313" key="3">
    <source>
        <dbReference type="EMBL" id="KAF2257959.1"/>
    </source>
</evidence>
<feature type="domain" description="Gag1-like clamp" evidence="2">
    <location>
        <begin position="64"/>
        <end position="235"/>
    </location>
</feature>
<evidence type="ECO:0000256" key="1">
    <source>
        <dbReference type="SAM" id="MobiDB-lite"/>
    </source>
</evidence>
<dbReference type="Proteomes" id="UP000800093">
    <property type="component" value="Unassembled WGS sequence"/>
</dbReference>
<organism evidence="3 4">
    <name type="scientific">Lojkania enalia</name>
    <dbReference type="NCBI Taxonomy" id="147567"/>
    <lineage>
        <taxon>Eukaryota</taxon>
        <taxon>Fungi</taxon>
        <taxon>Dikarya</taxon>
        <taxon>Ascomycota</taxon>
        <taxon>Pezizomycotina</taxon>
        <taxon>Dothideomycetes</taxon>
        <taxon>Pleosporomycetidae</taxon>
        <taxon>Pleosporales</taxon>
        <taxon>Pleosporales incertae sedis</taxon>
        <taxon>Lojkania</taxon>
    </lineage>
</organism>
<dbReference type="OrthoDB" id="5422958at2759"/>
<accession>A0A9P4K1V2</accession>
<keyword evidence="4" id="KW-1185">Reference proteome</keyword>
<sequence>MENNQTAARAARRYLTERVRDDWNWPETPACWSASDEEVRGVIEFRERYYGTVSEPESGTDADPYKFDSPDSIARAVEAKAESRKRKRRAALESEMEWNEGLTCFVARRDAWTGVASVGKYGTKWPGKGSSDQPMTDASGSSDAPSPPSSASASDSPSPNEKPSQNAESAPVESLIPVAPPLLPGNPIRLSITPKAYPDIYDKVVVSSRTPTVPINLSDMTRALVQGWKDSGEWPPKAGPLDPLAGRKRAVLTGLKTDSHEEPFLSHHPHMKKGVDSMKRIFHLNGHHEHHNAAGGDG</sequence>
<dbReference type="Pfam" id="PF13259">
    <property type="entry name" value="clamp_Gag1-like"/>
    <property type="match status" value="1"/>
</dbReference>
<dbReference type="EMBL" id="ML986804">
    <property type="protein sequence ID" value="KAF2257959.1"/>
    <property type="molecule type" value="Genomic_DNA"/>
</dbReference>
<comment type="caution">
    <text evidence="3">The sequence shown here is derived from an EMBL/GenBank/DDBJ whole genome shotgun (WGS) entry which is preliminary data.</text>
</comment>
<protein>
    <recommendedName>
        <fullName evidence="2">Gag1-like clamp domain-containing protein</fullName>
    </recommendedName>
</protein>
<dbReference type="InterPro" id="IPR053274">
    <property type="entry name" value="Fluconazole_resistance"/>
</dbReference>
<dbReference type="PANTHER" id="PTHR28065">
    <property type="entry name" value="FREQUENIN"/>
    <property type="match status" value="1"/>
</dbReference>
<dbReference type="PANTHER" id="PTHR28065:SF1">
    <property type="entry name" value="DUF4050 DOMAIN-CONTAINING PROTEIN"/>
    <property type="match status" value="1"/>
</dbReference>
<gene>
    <name evidence="3" type="ORF">CC78DRAFT_572816</name>
</gene>
<proteinExistence type="predicted"/>
<reference evidence="4" key="1">
    <citation type="journal article" date="2020" name="Stud. Mycol.">
        <title>101 Dothideomycetes genomes: A test case for predicting lifestyles and emergence of pathogens.</title>
        <authorList>
            <person name="Haridas S."/>
            <person name="Albert R."/>
            <person name="Binder M."/>
            <person name="Bloem J."/>
            <person name="LaButti K."/>
            <person name="Salamov A."/>
            <person name="Andreopoulos B."/>
            <person name="Baker S."/>
            <person name="Barry K."/>
            <person name="Bills G."/>
            <person name="Bluhm B."/>
            <person name="Cannon C."/>
            <person name="Castanera R."/>
            <person name="Culley D."/>
            <person name="Daum C."/>
            <person name="Ezra D."/>
            <person name="Gonzalez J."/>
            <person name="Henrissat B."/>
            <person name="Kuo A."/>
            <person name="Liang C."/>
            <person name="Lipzen A."/>
            <person name="Lutzoni F."/>
            <person name="Magnuson J."/>
            <person name="Mondo S."/>
            <person name="Nolan M."/>
            <person name="Ohm R."/>
            <person name="Pangilinan J."/>
            <person name="Park H.-J."/>
            <person name="Ramirez L."/>
            <person name="Alfaro M."/>
            <person name="Sun H."/>
            <person name="Tritt A."/>
            <person name="Yoshinaga Y."/>
            <person name="Zwiers L.-H."/>
            <person name="Turgeon B."/>
            <person name="Goodwin S."/>
            <person name="Spatafora J."/>
            <person name="Crous P."/>
            <person name="Grigoriev I."/>
        </authorList>
    </citation>
    <scope>NUCLEOTIDE SEQUENCE [LARGE SCALE GENOMIC DNA]</scope>
    <source>
        <strain evidence="4">CBS 304.66</strain>
    </source>
</reference>